<dbReference type="OrthoDB" id="41445at2759"/>
<evidence type="ECO:0000256" key="4">
    <source>
        <dbReference type="ARBA" id="ARBA00023242"/>
    </source>
</evidence>
<keyword evidence="4" id="KW-0539">Nucleus</keyword>
<accession>A0A2J6Q2J8</accession>
<sequence>SGVGRQYWLMKAEPESRIEKGHDIKFSIDDLAAKTKPEPWDGIRAYPARNNLRAMKKGDLAFFYHSSCKVPAIVGVMEIVEEHSPDLSAHDPSAPYHDPSSSPDNPKWSVVHVSFRQKLSTPITLKELKAWQGEKGHPLENMQMLKLARISVSKVSAEEWNFLVGEMAKNGDIIKQ</sequence>
<feature type="domain" description="EVE" evidence="5">
    <location>
        <begin position="6"/>
        <end position="164"/>
    </location>
</feature>
<comment type="subcellular location">
    <subcellularLocation>
        <location evidence="1">Nucleus</location>
    </subcellularLocation>
</comment>
<name>A0A2J6Q2J8_9HELO</name>
<evidence type="ECO:0000313" key="6">
    <source>
        <dbReference type="EMBL" id="PMD20482.1"/>
    </source>
</evidence>
<dbReference type="PANTHER" id="PTHR14087">
    <property type="entry name" value="THYMOCYTE NUCLEAR PROTEIN 1"/>
    <property type="match status" value="1"/>
</dbReference>
<gene>
    <name evidence="6" type="ORF">NA56DRAFT_573582</name>
</gene>
<evidence type="ECO:0000259" key="5">
    <source>
        <dbReference type="Pfam" id="PF01878"/>
    </source>
</evidence>
<dbReference type="Pfam" id="PF01878">
    <property type="entry name" value="EVE"/>
    <property type="match status" value="1"/>
</dbReference>
<dbReference type="FunFam" id="3.10.590.10:FF:000003">
    <property type="entry name" value="Thymocyte nuclear protein 1"/>
    <property type="match status" value="1"/>
</dbReference>
<evidence type="ECO:0000256" key="1">
    <source>
        <dbReference type="ARBA" id="ARBA00004123"/>
    </source>
</evidence>
<dbReference type="InterPro" id="IPR052181">
    <property type="entry name" value="5hmC_binding"/>
</dbReference>
<dbReference type="EMBL" id="KZ613484">
    <property type="protein sequence ID" value="PMD20482.1"/>
    <property type="molecule type" value="Genomic_DNA"/>
</dbReference>
<dbReference type="Proteomes" id="UP000235672">
    <property type="component" value="Unassembled WGS sequence"/>
</dbReference>
<keyword evidence="3" id="KW-0597">Phosphoprotein</keyword>
<dbReference type="PANTHER" id="PTHR14087:SF7">
    <property type="entry name" value="THYMOCYTE NUCLEAR PROTEIN 1"/>
    <property type="match status" value="1"/>
</dbReference>
<dbReference type="InterPro" id="IPR002740">
    <property type="entry name" value="EVE_domain"/>
</dbReference>
<proteinExistence type="predicted"/>
<dbReference type="GO" id="GO:0005634">
    <property type="term" value="C:nucleus"/>
    <property type="evidence" value="ECO:0007669"/>
    <property type="project" value="UniProtKB-SubCell"/>
</dbReference>
<dbReference type="STRING" id="1745343.A0A2J6Q2J8"/>
<dbReference type="SUPFAM" id="SSF88697">
    <property type="entry name" value="PUA domain-like"/>
    <property type="match status" value="1"/>
</dbReference>
<dbReference type="InterPro" id="IPR047197">
    <property type="entry name" value="THYN1-like_EVE"/>
</dbReference>
<reference evidence="6 7" key="1">
    <citation type="submission" date="2016-05" db="EMBL/GenBank/DDBJ databases">
        <title>A degradative enzymes factory behind the ericoid mycorrhizal symbiosis.</title>
        <authorList>
            <consortium name="DOE Joint Genome Institute"/>
            <person name="Martino E."/>
            <person name="Morin E."/>
            <person name="Grelet G."/>
            <person name="Kuo A."/>
            <person name="Kohler A."/>
            <person name="Daghino S."/>
            <person name="Barry K."/>
            <person name="Choi C."/>
            <person name="Cichocki N."/>
            <person name="Clum A."/>
            <person name="Copeland A."/>
            <person name="Hainaut M."/>
            <person name="Haridas S."/>
            <person name="Labutti K."/>
            <person name="Lindquist E."/>
            <person name="Lipzen A."/>
            <person name="Khouja H.-R."/>
            <person name="Murat C."/>
            <person name="Ohm R."/>
            <person name="Olson A."/>
            <person name="Spatafora J."/>
            <person name="Veneault-Fourrey C."/>
            <person name="Henrissat B."/>
            <person name="Grigoriev I."/>
            <person name="Martin F."/>
            <person name="Perotto S."/>
        </authorList>
    </citation>
    <scope>NUCLEOTIDE SEQUENCE [LARGE SCALE GENOMIC DNA]</scope>
    <source>
        <strain evidence="6 7">UAMH 7357</strain>
    </source>
</reference>
<dbReference type="InterPro" id="IPR015947">
    <property type="entry name" value="PUA-like_sf"/>
</dbReference>
<dbReference type="CDD" id="cd21133">
    <property type="entry name" value="EVE"/>
    <property type="match status" value="1"/>
</dbReference>
<evidence type="ECO:0000256" key="3">
    <source>
        <dbReference type="ARBA" id="ARBA00022553"/>
    </source>
</evidence>
<dbReference type="AlphaFoldDB" id="A0A2J6Q2J8"/>
<organism evidence="6 7">
    <name type="scientific">Hyaloscypha hepaticicola</name>
    <dbReference type="NCBI Taxonomy" id="2082293"/>
    <lineage>
        <taxon>Eukaryota</taxon>
        <taxon>Fungi</taxon>
        <taxon>Dikarya</taxon>
        <taxon>Ascomycota</taxon>
        <taxon>Pezizomycotina</taxon>
        <taxon>Leotiomycetes</taxon>
        <taxon>Helotiales</taxon>
        <taxon>Hyaloscyphaceae</taxon>
        <taxon>Hyaloscypha</taxon>
    </lineage>
</organism>
<evidence type="ECO:0000313" key="7">
    <source>
        <dbReference type="Proteomes" id="UP000235672"/>
    </source>
</evidence>
<keyword evidence="7" id="KW-1185">Reference proteome</keyword>
<feature type="non-terminal residue" evidence="6">
    <location>
        <position position="1"/>
    </location>
</feature>
<evidence type="ECO:0000256" key="2">
    <source>
        <dbReference type="ARBA" id="ARBA00014654"/>
    </source>
</evidence>
<dbReference type="Gene3D" id="3.10.590.10">
    <property type="entry name" value="ph1033 like domains"/>
    <property type="match status" value="1"/>
</dbReference>
<protein>
    <recommendedName>
        <fullName evidence="2">Thymocyte nuclear protein 1</fullName>
    </recommendedName>
</protein>